<evidence type="ECO:0000256" key="1">
    <source>
        <dbReference type="SAM" id="Phobius"/>
    </source>
</evidence>
<evidence type="ECO:0008006" key="4">
    <source>
        <dbReference type="Google" id="ProtNLM"/>
    </source>
</evidence>
<keyword evidence="1" id="KW-0812">Transmembrane</keyword>
<feature type="transmembrane region" description="Helical" evidence="1">
    <location>
        <begin position="385"/>
        <end position="407"/>
    </location>
</feature>
<sequence length="608" mass="68481">MMYWALVSVFGYFLYLVFVAKLKWQQAPFIALSICTCVLYASGILGFLEQGWGLAVSLGFVLGAYAIYKEKPVIPVTWNGILATLVSVAPFVFSFLAVKSDYLFTDWDEFSFWGASIKIMTVTNAIYDGGSSLSNTFKAYPPVQQLAQYLFVYPAGWSESAVLKAHNVYIYSAMLFASATVIRKDALLAAIAFAASSTFIYFFKYDIGHVLVDQLLGVVFLSALCVAVSAQDNDRKYLLPLIIFILPLIKQIGLVFGLFAIACAFVHIALGKGDGFKSRLANAFKLSALYLAVLLVSFKSWSLYLSSVDVTPAFSASGPINWASAAMQNKISVTLAELNTRILNPLYFSYATFHFRPLTIFMIGVALIAPISIMSKGRRLQETAIAAILPLMCAAYIAFLVYCYIAYFSEFESKRLASFERYAGTFLIAWASFLLYKIVDLSWRVFRSAYSLVAILAVALPVYGVTGYYRLDLQKIRPEQKKAVLRKDVSRLSDMIWKKLKPGDSVYFIAQNTKGLEKLAFTYEMQPFKANNWCWTLGKKYYDSDVWTCDKTLSEVMKGYKYLAIYKADQQFWDLFSSHFKDGERKDELAIYKADYDKDGMLRLTEVK</sequence>
<feature type="transmembrane region" description="Helical" evidence="1">
    <location>
        <begin position="448"/>
        <end position="469"/>
    </location>
</feature>
<dbReference type="AlphaFoldDB" id="A0A1W6B148"/>
<dbReference type="EMBL" id="CP019706">
    <property type="protein sequence ID" value="ARJ40800.1"/>
    <property type="molecule type" value="Genomic_DNA"/>
</dbReference>
<dbReference type="OrthoDB" id="6637251at2"/>
<feature type="transmembrane region" description="Helical" evidence="1">
    <location>
        <begin position="29"/>
        <end position="45"/>
    </location>
</feature>
<keyword evidence="1" id="KW-1133">Transmembrane helix</keyword>
<feature type="transmembrane region" description="Helical" evidence="1">
    <location>
        <begin position="51"/>
        <end position="68"/>
    </location>
</feature>
<keyword evidence="1" id="KW-0472">Membrane</keyword>
<feature type="transmembrane region" description="Helical" evidence="1">
    <location>
        <begin position="282"/>
        <end position="304"/>
    </location>
</feature>
<name>A0A1W6B148_9GAMM</name>
<feature type="transmembrane region" description="Helical" evidence="1">
    <location>
        <begin position="353"/>
        <end position="373"/>
    </location>
</feature>
<dbReference type="RefSeq" id="WP_085067654.1">
    <property type="nucleotide sequence ID" value="NZ_CP019706.1"/>
</dbReference>
<dbReference type="Proteomes" id="UP000192900">
    <property type="component" value="Chromosome"/>
</dbReference>
<proteinExistence type="predicted"/>
<dbReference type="KEGG" id="palh:B1H58_01525"/>
<feature type="transmembrane region" description="Helical" evidence="1">
    <location>
        <begin position="6"/>
        <end position="22"/>
    </location>
</feature>
<evidence type="ECO:0000313" key="2">
    <source>
        <dbReference type="EMBL" id="ARJ40800.1"/>
    </source>
</evidence>
<feature type="transmembrane region" description="Helical" evidence="1">
    <location>
        <begin position="210"/>
        <end position="231"/>
    </location>
</feature>
<gene>
    <name evidence="2" type="ORF">B1H58_01525</name>
</gene>
<feature type="transmembrane region" description="Helical" evidence="1">
    <location>
        <begin position="237"/>
        <end position="270"/>
    </location>
</feature>
<feature type="transmembrane region" description="Helical" evidence="1">
    <location>
        <begin position="186"/>
        <end position="203"/>
    </location>
</feature>
<accession>A0A1W6B148</accession>
<keyword evidence="3" id="KW-1185">Reference proteome</keyword>
<dbReference type="STRING" id="1891675.B1H58_01525"/>
<evidence type="ECO:0000313" key="3">
    <source>
        <dbReference type="Proteomes" id="UP000192900"/>
    </source>
</evidence>
<protein>
    <recommendedName>
        <fullName evidence="4">Glycosyltransferase RgtA/B/C/D-like domain-containing protein</fullName>
    </recommendedName>
</protein>
<organism evidence="2 3">
    <name type="scientific">Pantoea alhagi</name>
    <dbReference type="NCBI Taxonomy" id="1891675"/>
    <lineage>
        <taxon>Bacteria</taxon>
        <taxon>Pseudomonadati</taxon>
        <taxon>Pseudomonadota</taxon>
        <taxon>Gammaproteobacteria</taxon>
        <taxon>Enterobacterales</taxon>
        <taxon>Erwiniaceae</taxon>
        <taxon>Pantoea</taxon>
    </lineage>
</organism>
<feature type="transmembrane region" description="Helical" evidence="1">
    <location>
        <begin position="419"/>
        <end position="436"/>
    </location>
</feature>
<feature type="transmembrane region" description="Helical" evidence="1">
    <location>
        <begin position="80"/>
        <end position="98"/>
    </location>
</feature>
<reference evidence="2 3" key="1">
    <citation type="submission" date="2017-02" db="EMBL/GenBank/DDBJ databases">
        <title>Complete genome sequence of the drought resistance-promoting endophyte Pantoea alhagi LTYR-11Z.</title>
        <authorList>
            <person name="Zhang L."/>
        </authorList>
    </citation>
    <scope>NUCLEOTIDE SEQUENCE [LARGE SCALE GENOMIC DNA]</scope>
    <source>
        <strain evidence="2 3">LTYR-11Z</strain>
    </source>
</reference>